<dbReference type="Pfam" id="PF18545">
    <property type="entry name" value="HalOD1"/>
    <property type="match status" value="1"/>
</dbReference>
<dbReference type="AlphaFoldDB" id="A0ABD5NUD8"/>
<evidence type="ECO:0000313" key="3">
    <source>
        <dbReference type="Proteomes" id="UP001595821"/>
    </source>
</evidence>
<proteinExistence type="predicted"/>
<organism evidence="2 3">
    <name type="scientific">Natribaculum luteum</name>
    <dbReference type="NCBI Taxonomy" id="1586232"/>
    <lineage>
        <taxon>Archaea</taxon>
        <taxon>Methanobacteriati</taxon>
        <taxon>Methanobacteriota</taxon>
        <taxon>Stenosarchaea group</taxon>
        <taxon>Halobacteria</taxon>
        <taxon>Halobacteriales</taxon>
        <taxon>Natrialbaceae</taxon>
        <taxon>Natribaculum</taxon>
    </lineage>
</organism>
<dbReference type="RefSeq" id="WP_246971496.1">
    <property type="nucleotide sequence ID" value="NZ_CP095397.1"/>
</dbReference>
<evidence type="ECO:0000313" key="2">
    <source>
        <dbReference type="EMBL" id="MFC4245607.1"/>
    </source>
</evidence>
<accession>A0ABD5NUD8</accession>
<sequence length="109" mass="11800">MSVECNQVREKLENENGTETVHYRLEPGESLSEAVVEAVAAASGRSIFATDEDAEPLPPLYDVIDPDALNSLFKPGRESEQIDGCVSFTYCNHRVVVESSGSVLVSPAE</sequence>
<evidence type="ECO:0000259" key="1">
    <source>
        <dbReference type="Pfam" id="PF18545"/>
    </source>
</evidence>
<dbReference type="GeneID" id="71852420"/>
<comment type="caution">
    <text evidence="2">The sequence shown here is derived from an EMBL/GenBank/DDBJ whole genome shotgun (WGS) entry which is preliminary data.</text>
</comment>
<dbReference type="EMBL" id="JBHSDJ010000002">
    <property type="protein sequence ID" value="MFC4245607.1"/>
    <property type="molecule type" value="Genomic_DNA"/>
</dbReference>
<feature type="domain" description="Halobacterial output" evidence="1">
    <location>
        <begin position="29"/>
        <end position="107"/>
    </location>
</feature>
<name>A0ABD5NUD8_9EURY</name>
<reference evidence="2 3" key="1">
    <citation type="journal article" date="2014" name="Int. J. Syst. Evol. Microbiol.">
        <title>Complete genome sequence of Corynebacterium casei LMG S-19264T (=DSM 44701T), isolated from a smear-ripened cheese.</title>
        <authorList>
            <consortium name="US DOE Joint Genome Institute (JGI-PGF)"/>
            <person name="Walter F."/>
            <person name="Albersmeier A."/>
            <person name="Kalinowski J."/>
            <person name="Ruckert C."/>
        </authorList>
    </citation>
    <scope>NUCLEOTIDE SEQUENCE [LARGE SCALE GENOMIC DNA]</scope>
    <source>
        <strain evidence="2 3">IBRC-M 10912</strain>
    </source>
</reference>
<dbReference type="Proteomes" id="UP001595821">
    <property type="component" value="Unassembled WGS sequence"/>
</dbReference>
<protein>
    <submittedName>
        <fullName evidence="2">HalOD1 output domain-containing protein</fullName>
    </submittedName>
</protein>
<dbReference type="InterPro" id="IPR040624">
    <property type="entry name" value="HalOD1"/>
</dbReference>
<gene>
    <name evidence="2" type="ORF">ACFOZ7_01070</name>
</gene>